<dbReference type="EMBL" id="JAINUY010000012">
    <property type="protein sequence ID" value="MBZ4037811.1"/>
    <property type="molecule type" value="Genomic_DNA"/>
</dbReference>
<keyword evidence="2" id="KW-1185">Reference proteome</keyword>
<sequence length="119" mass="14196">MKNLFNETKINKLKWKLYHKWDSFVRFITLRSYFYDLLQTYVVEEIMITSVAVRHIDNPRVIIDFYESIIIPVVGSYLMIGVYENKKYYKVKHVVYNNGMGASVYVADVKNIENKPFLI</sequence>
<dbReference type="Proteomes" id="UP001139366">
    <property type="component" value="Unassembled WGS sequence"/>
</dbReference>
<dbReference type="RefSeq" id="WP_223711517.1">
    <property type="nucleotide sequence ID" value="NZ_JAINUY010000012.1"/>
</dbReference>
<accession>A0A9X1HET5</accession>
<name>A0A9X1HET5_9FLAO</name>
<proteinExistence type="predicted"/>
<evidence type="ECO:0000313" key="2">
    <source>
        <dbReference type="Proteomes" id="UP001139366"/>
    </source>
</evidence>
<organism evidence="1 2">
    <name type="scientific">Flavobacterium potami</name>
    <dbReference type="NCBI Taxonomy" id="2872310"/>
    <lineage>
        <taxon>Bacteria</taxon>
        <taxon>Pseudomonadati</taxon>
        <taxon>Bacteroidota</taxon>
        <taxon>Flavobacteriia</taxon>
        <taxon>Flavobacteriales</taxon>
        <taxon>Flavobacteriaceae</taxon>
        <taxon>Flavobacterium</taxon>
    </lineage>
</organism>
<evidence type="ECO:0000313" key="1">
    <source>
        <dbReference type="EMBL" id="MBZ4037811.1"/>
    </source>
</evidence>
<comment type="caution">
    <text evidence="1">The sequence shown here is derived from an EMBL/GenBank/DDBJ whole genome shotgun (WGS) entry which is preliminary data.</text>
</comment>
<dbReference type="AlphaFoldDB" id="A0A9X1HET5"/>
<protein>
    <submittedName>
        <fullName evidence="1">Uncharacterized protein</fullName>
    </submittedName>
</protein>
<reference evidence="1 2" key="1">
    <citation type="journal article" date="2023" name="Antonie Van Leeuwenhoek">
        <title>Flavobacterium potami sp. nov., a multi-metal resistance genes harbouring bacterium isolated from shallow river silt.</title>
        <authorList>
            <person name="Li S."/>
            <person name="Mao S."/>
            <person name="Mu W."/>
            <person name="Guo B."/>
            <person name="Li C."/>
            <person name="Zhu Q."/>
            <person name="Hou X."/>
            <person name="Zhao Y."/>
            <person name="Wei S."/>
            <person name="Liu H."/>
            <person name="Liu A."/>
        </authorList>
    </citation>
    <scope>NUCLEOTIDE SEQUENCE [LARGE SCALE GENOMIC DNA]</scope>
    <source>
        <strain evidence="1 2">17A</strain>
    </source>
</reference>
<gene>
    <name evidence="1" type="ORF">K6T82_23845</name>
</gene>